<keyword evidence="2" id="KW-1185">Reference proteome</keyword>
<protein>
    <submittedName>
        <fullName evidence="1">Uncharacterized protein</fullName>
    </submittedName>
</protein>
<proteinExistence type="predicted"/>
<comment type="caution">
    <text evidence="1">The sequence shown here is derived from an EMBL/GenBank/DDBJ whole genome shotgun (WGS) entry which is preliminary data.</text>
</comment>
<sequence>MLLPRIIIDQALFYIDISGKQLVETDNPHNIIPFAEMERRERHYDLVYNAASKNVGNLSAFPMSDIPPFELIKIPRRLLEKGYKEGSEYADTFNERSYEIDAGVLLVDSYMEKRLSGELPTVSIAATSYEVDVSKGELTGVGHSATISVHHFTEVDNHLLGFFQKGVPVIPNINSMAEIPKDLSIIEIPKMEAMDPIGYADHRFGRWYKSLRKFSGEGASFAGWGFSPDRTILSDIVRGNREKIDSVRTRIQISSGSSGPQTEEYPSDQISESLVTLKETGMPRIIIDQTVFGIDTVRQHLIELGDPGNTISFAGLESGNYFAFEYDRKTRNIAKNPSFSDSLYTRIMHICIPTDLLRSGYKEGSAYAYAFNLECKHQSVPVQLVDRTILDRFDGHLPILEIAHKPYFIDIANEKFEACDKTGTLHFDQFEQWDGLLKGFMDIENGTMSDAGKLTEIPRGLRLLEIPHPMNLDPIGYAARRCDCWAYLLNDNNIYEMKHAVEINPKETMLVKTVRKNHFVKKYSDDLKLNPRKQYKRKL</sequence>
<evidence type="ECO:0000313" key="2">
    <source>
        <dbReference type="Proteomes" id="UP001589774"/>
    </source>
</evidence>
<reference evidence="1 2" key="1">
    <citation type="submission" date="2024-09" db="EMBL/GenBank/DDBJ databases">
        <authorList>
            <person name="Sun Q."/>
            <person name="Mori K."/>
        </authorList>
    </citation>
    <scope>NUCLEOTIDE SEQUENCE [LARGE SCALE GENOMIC DNA]</scope>
    <source>
        <strain evidence="1 2">CCM 7765</strain>
    </source>
</reference>
<organism evidence="1 2">
    <name type="scientific">Olivibacter oleidegradans</name>
    <dbReference type="NCBI Taxonomy" id="760123"/>
    <lineage>
        <taxon>Bacteria</taxon>
        <taxon>Pseudomonadati</taxon>
        <taxon>Bacteroidota</taxon>
        <taxon>Sphingobacteriia</taxon>
        <taxon>Sphingobacteriales</taxon>
        <taxon>Sphingobacteriaceae</taxon>
        <taxon>Olivibacter</taxon>
    </lineage>
</organism>
<dbReference type="RefSeq" id="WP_130857533.1">
    <property type="nucleotide sequence ID" value="NZ_JBHLWO010000002.1"/>
</dbReference>
<name>A0ABV6HID8_9SPHI</name>
<accession>A0ABV6HID8</accession>
<dbReference type="Proteomes" id="UP001589774">
    <property type="component" value="Unassembled WGS sequence"/>
</dbReference>
<gene>
    <name evidence="1" type="ORF">ACFFI0_10025</name>
</gene>
<dbReference type="EMBL" id="JBHLWO010000002">
    <property type="protein sequence ID" value="MFC0318649.1"/>
    <property type="molecule type" value="Genomic_DNA"/>
</dbReference>
<evidence type="ECO:0000313" key="1">
    <source>
        <dbReference type="EMBL" id="MFC0318649.1"/>
    </source>
</evidence>